<dbReference type="RefSeq" id="WP_091187484.1">
    <property type="nucleotide sequence ID" value="NZ_FOMT01000003.1"/>
</dbReference>
<gene>
    <name evidence="1" type="ORF">SAMN05216378_3557</name>
</gene>
<accession>A0A1I2BKF2</accession>
<evidence type="ECO:0008006" key="3">
    <source>
        <dbReference type="Google" id="ProtNLM"/>
    </source>
</evidence>
<dbReference type="STRING" id="1045775.SAMN05216378_3557"/>
<dbReference type="Gene3D" id="2.70.180.10">
    <property type="entry name" value="Hypothetical protein YojF"/>
    <property type="match status" value="1"/>
</dbReference>
<dbReference type="InterPro" id="IPR014934">
    <property type="entry name" value="DUF1806"/>
</dbReference>
<evidence type="ECO:0000313" key="1">
    <source>
        <dbReference type="EMBL" id="SFE56479.1"/>
    </source>
</evidence>
<dbReference type="Pfam" id="PF08830">
    <property type="entry name" value="DUF1806"/>
    <property type="match status" value="1"/>
</dbReference>
<dbReference type="AlphaFoldDB" id="A0A1I2BKF2"/>
<protein>
    <recommendedName>
        <fullName evidence="3">DUF1806 family protein</fullName>
    </recommendedName>
</protein>
<dbReference type="InterPro" id="IPR036492">
    <property type="entry name" value="YojF_sf"/>
</dbReference>
<organism evidence="1 2">
    <name type="scientific">Paenibacillus catalpae</name>
    <dbReference type="NCBI Taxonomy" id="1045775"/>
    <lineage>
        <taxon>Bacteria</taxon>
        <taxon>Bacillati</taxon>
        <taxon>Bacillota</taxon>
        <taxon>Bacilli</taxon>
        <taxon>Bacillales</taxon>
        <taxon>Paenibacillaceae</taxon>
        <taxon>Paenibacillus</taxon>
    </lineage>
</organism>
<sequence length="103" mass="11944">MNPIIQSEVEELLRAFVGEEIHVHSEATSYVFVRNFKLKLTQAFVAGEGPFRVAFRFDHIGWLRMEALTHYELDHEDRLLLAGYDDRGRMNVALHLGKEPFAE</sequence>
<keyword evidence="2" id="KW-1185">Reference proteome</keyword>
<name>A0A1I2BKF2_9BACL</name>
<dbReference type="SUPFAM" id="SSF89442">
    <property type="entry name" value="Hypothetical protein YojF"/>
    <property type="match status" value="1"/>
</dbReference>
<evidence type="ECO:0000313" key="2">
    <source>
        <dbReference type="Proteomes" id="UP000198855"/>
    </source>
</evidence>
<dbReference type="OrthoDB" id="2352913at2"/>
<dbReference type="EMBL" id="FOMT01000003">
    <property type="protein sequence ID" value="SFE56479.1"/>
    <property type="molecule type" value="Genomic_DNA"/>
</dbReference>
<reference evidence="2" key="1">
    <citation type="submission" date="2016-10" db="EMBL/GenBank/DDBJ databases">
        <authorList>
            <person name="Varghese N."/>
            <person name="Submissions S."/>
        </authorList>
    </citation>
    <scope>NUCLEOTIDE SEQUENCE [LARGE SCALE GENOMIC DNA]</scope>
    <source>
        <strain evidence="2">CGMCC 1.10784</strain>
    </source>
</reference>
<dbReference type="Proteomes" id="UP000198855">
    <property type="component" value="Unassembled WGS sequence"/>
</dbReference>
<proteinExistence type="predicted"/>